<comment type="caution">
    <text evidence="2">The sequence shown here is derived from an EMBL/GenBank/DDBJ whole genome shotgun (WGS) entry which is preliminary data.</text>
</comment>
<feature type="non-terminal residue" evidence="2">
    <location>
        <position position="1"/>
    </location>
</feature>
<dbReference type="InterPro" id="IPR015915">
    <property type="entry name" value="Kelch-typ_b-propeller"/>
</dbReference>
<dbReference type="Proteomes" id="UP000324897">
    <property type="component" value="Unassembled WGS sequence"/>
</dbReference>
<dbReference type="EMBL" id="RWGY01000786">
    <property type="protein sequence ID" value="TVT98942.1"/>
    <property type="molecule type" value="Genomic_DNA"/>
</dbReference>
<feature type="region of interest" description="Disordered" evidence="1">
    <location>
        <begin position="1"/>
        <end position="26"/>
    </location>
</feature>
<dbReference type="Gramene" id="TVT98942">
    <property type="protein sequence ID" value="TVT98942"/>
    <property type="gene ID" value="EJB05_55755"/>
</dbReference>
<protein>
    <recommendedName>
        <fullName evidence="4">F-box domain-containing protein</fullName>
    </recommendedName>
</protein>
<name>A0A5J9SIZ1_9POAL</name>
<dbReference type="AlphaFoldDB" id="A0A5J9SIZ1"/>
<dbReference type="OrthoDB" id="1854110at2759"/>
<sequence>MGVGVRAHEVKHRRHQDGRCAAEGGDGASSLAEAYLFGDVLESVVARVPAPDLAAAARVSREWLRAVRAALRRRPRRLPWLVVHLQGCRGARRSAAAYDPNSGAWLTVPAVTRHATPSHVRLVRGARGDRVCALSLSGLAVAGDPLGTAACVDLDAPGVWRVDPVFAAVGDRVVALGGACRLALEEDEDFAAVEVHEGGGWTACEPMPDALRDSAAASWLSAAATEQRVYLVERTTGWASWFDPASRQWGPTRRLGLDAAVSNWGVAPGRAGADERLVLFGAKRADKEAECTVAIQAWEVDGDTLEPIPSASNDAMPSELSEKLFPRDDEDEEEDDGWGDTTLSIGVCGNSAGGYVYNAAEPANGAVLYELREGKAAASGGAAAVARWEWVPCAPAVRAEPLGRAILGCSPVGLDELALGVGSAGPRACTAAH</sequence>
<dbReference type="InterPro" id="IPR036047">
    <property type="entry name" value="F-box-like_dom_sf"/>
</dbReference>
<organism evidence="2 3">
    <name type="scientific">Eragrostis curvula</name>
    <name type="common">weeping love grass</name>
    <dbReference type="NCBI Taxonomy" id="38414"/>
    <lineage>
        <taxon>Eukaryota</taxon>
        <taxon>Viridiplantae</taxon>
        <taxon>Streptophyta</taxon>
        <taxon>Embryophyta</taxon>
        <taxon>Tracheophyta</taxon>
        <taxon>Spermatophyta</taxon>
        <taxon>Magnoliopsida</taxon>
        <taxon>Liliopsida</taxon>
        <taxon>Poales</taxon>
        <taxon>Poaceae</taxon>
        <taxon>PACMAD clade</taxon>
        <taxon>Chloridoideae</taxon>
        <taxon>Eragrostideae</taxon>
        <taxon>Eragrostidinae</taxon>
        <taxon>Eragrostis</taxon>
    </lineage>
</organism>
<evidence type="ECO:0008006" key="4">
    <source>
        <dbReference type="Google" id="ProtNLM"/>
    </source>
</evidence>
<evidence type="ECO:0000313" key="2">
    <source>
        <dbReference type="EMBL" id="TVT98942.1"/>
    </source>
</evidence>
<dbReference type="SUPFAM" id="SSF81383">
    <property type="entry name" value="F-box domain"/>
    <property type="match status" value="1"/>
</dbReference>
<accession>A0A5J9SIZ1</accession>
<gene>
    <name evidence="2" type="ORF">EJB05_55755</name>
</gene>
<dbReference type="InterPro" id="IPR050354">
    <property type="entry name" value="F-box/kelch-repeat_ARATH"/>
</dbReference>
<dbReference type="PANTHER" id="PTHR24414:SF203">
    <property type="entry name" value="OS01G0704300 PROTEIN"/>
    <property type="match status" value="1"/>
</dbReference>
<evidence type="ECO:0000256" key="1">
    <source>
        <dbReference type="SAM" id="MobiDB-lite"/>
    </source>
</evidence>
<dbReference type="SUPFAM" id="SSF117281">
    <property type="entry name" value="Kelch motif"/>
    <property type="match status" value="1"/>
</dbReference>
<dbReference type="Gene3D" id="2.120.10.80">
    <property type="entry name" value="Kelch-type beta propeller"/>
    <property type="match status" value="1"/>
</dbReference>
<dbReference type="PANTHER" id="PTHR24414">
    <property type="entry name" value="F-BOX/KELCH-REPEAT PROTEIN SKIP4"/>
    <property type="match status" value="1"/>
</dbReference>
<keyword evidence="3" id="KW-1185">Reference proteome</keyword>
<evidence type="ECO:0000313" key="3">
    <source>
        <dbReference type="Proteomes" id="UP000324897"/>
    </source>
</evidence>
<proteinExistence type="predicted"/>
<reference evidence="2 3" key="1">
    <citation type="journal article" date="2019" name="Sci. Rep.">
        <title>A high-quality genome of Eragrostis curvula grass provides insights into Poaceae evolution and supports new strategies to enhance forage quality.</title>
        <authorList>
            <person name="Carballo J."/>
            <person name="Santos B.A.C.M."/>
            <person name="Zappacosta D."/>
            <person name="Garbus I."/>
            <person name="Selva J.P."/>
            <person name="Gallo C.A."/>
            <person name="Diaz A."/>
            <person name="Albertini E."/>
            <person name="Caccamo M."/>
            <person name="Echenique V."/>
        </authorList>
    </citation>
    <scope>NUCLEOTIDE SEQUENCE [LARGE SCALE GENOMIC DNA]</scope>
    <source>
        <strain evidence="3">cv. Victoria</strain>
        <tissue evidence="2">Leaf</tissue>
    </source>
</reference>